<evidence type="ECO:0000256" key="2">
    <source>
        <dbReference type="ARBA" id="ARBA00007362"/>
    </source>
</evidence>
<feature type="transmembrane region" description="Helical" evidence="6">
    <location>
        <begin position="29"/>
        <end position="49"/>
    </location>
</feature>
<evidence type="ECO:0000259" key="7">
    <source>
        <dbReference type="Pfam" id="PF00892"/>
    </source>
</evidence>
<dbReference type="PANTHER" id="PTHR32322">
    <property type="entry name" value="INNER MEMBRANE TRANSPORTER"/>
    <property type="match status" value="1"/>
</dbReference>
<dbReference type="EMBL" id="QLLL01000005">
    <property type="protein sequence ID" value="RAJ03993.1"/>
    <property type="molecule type" value="Genomic_DNA"/>
</dbReference>
<comment type="caution">
    <text evidence="8">The sequence shown here is derived from an EMBL/GenBank/DDBJ whole genome shotgun (WGS) entry which is preliminary data.</text>
</comment>
<keyword evidence="9" id="KW-1185">Reference proteome</keyword>
<keyword evidence="5 6" id="KW-0472">Membrane</keyword>
<dbReference type="InterPro" id="IPR000620">
    <property type="entry name" value="EamA_dom"/>
</dbReference>
<dbReference type="PANTHER" id="PTHR32322:SF2">
    <property type="entry name" value="EAMA DOMAIN-CONTAINING PROTEIN"/>
    <property type="match status" value="1"/>
</dbReference>
<feature type="transmembrane region" description="Helical" evidence="6">
    <location>
        <begin position="268"/>
        <end position="286"/>
    </location>
</feature>
<name>A0A327QKY1_9BACT</name>
<evidence type="ECO:0000256" key="4">
    <source>
        <dbReference type="ARBA" id="ARBA00022989"/>
    </source>
</evidence>
<evidence type="ECO:0000256" key="3">
    <source>
        <dbReference type="ARBA" id="ARBA00022692"/>
    </source>
</evidence>
<gene>
    <name evidence="8" type="ORF">LX64_02870</name>
</gene>
<comment type="similarity">
    <text evidence="2">Belongs to the EamA transporter family.</text>
</comment>
<comment type="subcellular location">
    <subcellularLocation>
        <location evidence="1">Membrane</location>
        <topology evidence="1">Multi-pass membrane protein</topology>
    </subcellularLocation>
</comment>
<feature type="transmembrane region" description="Helical" evidence="6">
    <location>
        <begin position="88"/>
        <end position="106"/>
    </location>
</feature>
<protein>
    <submittedName>
        <fullName evidence="8">Drug/metabolite transporter (DMT)-like permease</fullName>
    </submittedName>
</protein>
<dbReference type="Pfam" id="PF00892">
    <property type="entry name" value="EamA"/>
    <property type="match status" value="2"/>
</dbReference>
<dbReference type="InterPro" id="IPR037185">
    <property type="entry name" value="EmrE-like"/>
</dbReference>
<dbReference type="Proteomes" id="UP000249547">
    <property type="component" value="Unassembled WGS sequence"/>
</dbReference>
<dbReference type="GO" id="GO:0016020">
    <property type="term" value="C:membrane"/>
    <property type="evidence" value="ECO:0007669"/>
    <property type="project" value="UniProtKB-SubCell"/>
</dbReference>
<dbReference type="InterPro" id="IPR050638">
    <property type="entry name" value="AA-Vitamin_Transporters"/>
</dbReference>
<evidence type="ECO:0000313" key="9">
    <source>
        <dbReference type="Proteomes" id="UP000249547"/>
    </source>
</evidence>
<feature type="transmembrane region" description="Helical" evidence="6">
    <location>
        <begin position="243"/>
        <end position="261"/>
    </location>
</feature>
<proteinExistence type="inferred from homology"/>
<dbReference type="AlphaFoldDB" id="A0A327QKY1"/>
<organism evidence="8 9">
    <name type="scientific">Chitinophaga skermanii</name>
    <dbReference type="NCBI Taxonomy" id="331697"/>
    <lineage>
        <taxon>Bacteria</taxon>
        <taxon>Pseudomonadati</taxon>
        <taxon>Bacteroidota</taxon>
        <taxon>Chitinophagia</taxon>
        <taxon>Chitinophagales</taxon>
        <taxon>Chitinophagaceae</taxon>
        <taxon>Chitinophaga</taxon>
    </lineage>
</organism>
<sequence>MRINEIDAEKGSNHLPLYFLKYILVNHRLINVLIFILLALTWGSSFILMKIGLQSFSSNQVASMRLLAAGISLLPFFFYFIRKTPRGKLPVIILSGLLGNGIPAYLFCLAETQIDSSLAGILNSLTPLFALLSGIVLFKAPMVKKQLIGICVGLIGVVGLFAVKGIQTNEYWYYSFFVIAACICYGLNIALVHHYLKGYSSLQLGSIALFFMAIFALPILLFSDIKAAFQTGATPWESLGASAVLGIMGTGVASVLFYQLIKRAGGMMASMVTYALPVVAIGWGFVAGESISWLQVVCMGIILSGVYLANNAAKKAPVVEDTPVKS</sequence>
<dbReference type="SUPFAM" id="SSF103481">
    <property type="entry name" value="Multidrug resistance efflux transporter EmrE"/>
    <property type="match status" value="2"/>
</dbReference>
<evidence type="ECO:0000256" key="1">
    <source>
        <dbReference type="ARBA" id="ARBA00004141"/>
    </source>
</evidence>
<keyword evidence="3 6" id="KW-0812">Transmembrane</keyword>
<evidence type="ECO:0000256" key="5">
    <source>
        <dbReference type="ARBA" id="ARBA00023136"/>
    </source>
</evidence>
<feature type="domain" description="EamA" evidence="7">
    <location>
        <begin position="32"/>
        <end position="161"/>
    </location>
</feature>
<feature type="transmembrane region" description="Helical" evidence="6">
    <location>
        <begin position="118"/>
        <end position="138"/>
    </location>
</feature>
<feature type="transmembrane region" description="Helical" evidence="6">
    <location>
        <begin position="147"/>
        <end position="166"/>
    </location>
</feature>
<evidence type="ECO:0000313" key="8">
    <source>
        <dbReference type="EMBL" id="RAJ03993.1"/>
    </source>
</evidence>
<accession>A0A327QKY1</accession>
<feature type="domain" description="EamA" evidence="7">
    <location>
        <begin position="175"/>
        <end position="309"/>
    </location>
</feature>
<feature type="transmembrane region" description="Helical" evidence="6">
    <location>
        <begin position="292"/>
        <end position="309"/>
    </location>
</feature>
<evidence type="ECO:0000256" key="6">
    <source>
        <dbReference type="SAM" id="Phobius"/>
    </source>
</evidence>
<feature type="transmembrane region" description="Helical" evidence="6">
    <location>
        <begin position="61"/>
        <end position="81"/>
    </location>
</feature>
<keyword evidence="4 6" id="KW-1133">Transmembrane helix</keyword>
<feature type="transmembrane region" description="Helical" evidence="6">
    <location>
        <begin position="172"/>
        <end position="192"/>
    </location>
</feature>
<reference evidence="8 9" key="1">
    <citation type="submission" date="2018-06" db="EMBL/GenBank/DDBJ databases">
        <title>Genomic Encyclopedia of Archaeal and Bacterial Type Strains, Phase II (KMG-II): from individual species to whole genera.</title>
        <authorList>
            <person name="Goeker M."/>
        </authorList>
    </citation>
    <scope>NUCLEOTIDE SEQUENCE [LARGE SCALE GENOMIC DNA]</scope>
    <source>
        <strain evidence="8 9">DSM 23857</strain>
    </source>
</reference>
<feature type="transmembrane region" description="Helical" evidence="6">
    <location>
        <begin position="204"/>
        <end position="223"/>
    </location>
</feature>